<dbReference type="STRING" id="4537.A0A0E0L346"/>
<evidence type="ECO:0000313" key="5">
    <source>
        <dbReference type="Proteomes" id="UP000026962"/>
    </source>
</evidence>
<dbReference type="Pfam" id="PF20431">
    <property type="entry name" value="E_motif"/>
    <property type="match status" value="1"/>
</dbReference>
<dbReference type="Gene3D" id="1.25.40.10">
    <property type="entry name" value="Tetratricopeptide repeat domain"/>
    <property type="match status" value="2"/>
</dbReference>
<dbReference type="Proteomes" id="UP000026962">
    <property type="component" value="Chromosome 5"/>
</dbReference>
<dbReference type="InterPro" id="IPR046849">
    <property type="entry name" value="E2_motif"/>
</dbReference>
<proteinExistence type="predicted"/>
<dbReference type="GO" id="GO:0008270">
    <property type="term" value="F:zinc ion binding"/>
    <property type="evidence" value="ECO:0007669"/>
    <property type="project" value="InterPro"/>
</dbReference>
<evidence type="ECO:0000256" key="1">
    <source>
        <dbReference type="ARBA" id="ARBA00022737"/>
    </source>
</evidence>
<dbReference type="Pfam" id="PF20430">
    <property type="entry name" value="Eplus_motif"/>
    <property type="match status" value="1"/>
</dbReference>
<dbReference type="InterPro" id="IPR046960">
    <property type="entry name" value="PPR_At4g14850-like_plant"/>
</dbReference>
<dbReference type="eggNOG" id="KOG4197">
    <property type="taxonomic scope" value="Eukaryota"/>
</dbReference>
<keyword evidence="1" id="KW-0677">Repeat</keyword>
<dbReference type="Pfam" id="PF14432">
    <property type="entry name" value="DYW_deaminase"/>
    <property type="match status" value="1"/>
</dbReference>
<dbReference type="EnsemblPlants" id="OPUNC05G16100.1">
    <property type="protein sequence ID" value="OPUNC05G16100.1"/>
    <property type="gene ID" value="OPUNC05G16100"/>
</dbReference>
<organism evidence="4">
    <name type="scientific">Oryza punctata</name>
    <name type="common">Red rice</name>
    <dbReference type="NCBI Taxonomy" id="4537"/>
    <lineage>
        <taxon>Eukaryota</taxon>
        <taxon>Viridiplantae</taxon>
        <taxon>Streptophyta</taxon>
        <taxon>Embryophyta</taxon>
        <taxon>Tracheophyta</taxon>
        <taxon>Spermatophyta</taxon>
        <taxon>Magnoliopsida</taxon>
        <taxon>Liliopsida</taxon>
        <taxon>Poales</taxon>
        <taxon>Poaceae</taxon>
        <taxon>BOP clade</taxon>
        <taxon>Oryzoideae</taxon>
        <taxon>Oryzeae</taxon>
        <taxon>Oryzinae</taxon>
        <taxon>Oryza</taxon>
    </lineage>
</organism>
<dbReference type="Pfam" id="PF01535">
    <property type="entry name" value="PPR"/>
    <property type="match status" value="1"/>
</dbReference>
<evidence type="ECO:0000259" key="3">
    <source>
        <dbReference type="Pfam" id="PF14432"/>
    </source>
</evidence>
<evidence type="ECO:0000256" key="2">
    <source>
        <dbReference type="ARBA" id="ARBA00022946"/>
    </source>
</evidence>
<dbReference type="InterPro" id="IPR046848">
    <property type="entry name" value="E_motif"/>
</dbReference>
<keyword evidence="5" id="KW-1185">Reference proteome</keyword>
<dbReference type="InterPro" id="IPR011990">
    <property type="entry name" value="TPR-like_helical_dom_sf"/>
</dbReference>
<reference evidence="4" key="1">
    <citation type="submission" date="2015-04" db="UniProtKB">
        <authorList>
            <consortium name="EnsemblPlants"/>
        </authorList>
    </citation>
    <scope>IDENTIFICATION</scope>
</reference>
<dbReference type="Gramene" id="OPUNC05G16100.1">
    <property type="protein sequence ID" value="OPUNC05G16100.1"/>
    <property type="gene ID" value="OPUNC05G16100"/>
</dbReference>
<protein>
    <recommendedName>
        <fullName evidence="3">DYW domain-containing protein</fullName>
    </recommendedName>
</protein>
<dbReference type="AlphaFoldDB" id="A0A0E0L346"/>
<dbReference type="InterPro" id="IPR002885">
    <property type="entry name" value="PPR_rpt"/>
</dbReference>
<dbReference type="PANTHER" id="PTHR47926:SF538">
    <property type="entry name" value="WHIM2 DOMAIN-CONTAINING PROTEIN"/>
    <property type="match status" value="1"/>
</dbReference>
<dbReference type="HOGENOM" id="CLU_002706_37_1_1"/>
<accession>A0A0E0L346</accession>
<keyword evidence="2" id="KW-0809">Transit peptide</keyword>
<sequence>MLLDYARRGMVPEVLDQFSTSLRRGGVPVDGATMSCVLKVCGSVLDKVLGSSCIACASSVGMIEVRSVLCCSVCEGRKVFEGMPKKNVVTWTLLITGCAQAGMHSEVMALCDNPPSARSPPSCRWSPIYLNTTWTTGLHALWAHRTRFTFGTQAQAYLHASAFRALIRALAGHDTLFFRMRSEEGQQYFDSMVSDHKISSTMDHYACMVDLYSCAGKLDETINLIGDMPFPAGAMVWRTLLGARRVHKNVELGKFAADKLLSLEPHDSATYVLLSNIYAAAGKWKERDEVRKLMDSRKGKKEAGRSWMQIKNKVHSFIAFDKSHPMSDQIYAKLEVIITRLKQECYSPNTSFVLHDIAEDQKEAMLVAHSERLALAFGLTATPPGTPLQIVKNLRVCGDCHMVMKVVSMIEDREIIMRDCSRFHHFNAGACSCGDFW</sequence>
<dbReference type="PANTHER" id="PTHR47926">
    <property type="entry name" value="PENTATRICOPEPTIDE REPEAT-CONTAINING PROTEIN"/>
    <property type="match status" value="1"/>
</dbReference>
<dbReference type="FunFam" id="1.25.40.10:FF:000366">
    <property type="entry name" value="Pentatricopeptide (PPR) repeat-containing protein"/>
    <property type="match status" value="1"/>
</dbReference>
<dbReference type="InterPro" id="IPR032867">
    <property type="entry name" value="DYW_dom"/>
</dbReference>
<reference evidence="4" key="2">
    <citation type="submission" date="2018-05" db="EMBL/GenBank/DDBJ databases">
        <title>OpunRS2 (Oryza punctata Reference Sequence Version 2).</title>
        <authorList>
            <person name="Zhang J."/>
            <person name="Kudrna D."/>
            <person name="Lee S."/>
            <person name="Talag J."/>
            <person name="Welchert J."/>
            <person name="Wing R.A."/>
        </authorList>
    </citation>
    <scope>NUCLEOTIDE SEQUENCE [LARGE SCALE GENOMIC DNA]</scope>
</reference>
<evidence type="ECO:0000313" key="4">
    <source>
        <dbReference type="EnsemblPlants" id="OPUNC05G16100.1"/>
    </source>
</evidence>
<name>A0A0E0L346_ORYPU</name>
<dbReference type="GO" id="GO:0009451">
    <property type="term" value="P:RNA modification"/>
    <property type="evidence" value="ECO:0007669"/>
    <property type="project" value="InterPro"/>
</dbReference>
<feature type="domain" description="DYW" evidence="3">
    <location>
        <begin position="346"/>
        <end position="437"/>
    </location>
</feature>
<dbReference type="GO" id="GO:0003723">
    <property type="term" value="F:RNA binding"/>
    <property type="evidence" value="ECO:0007669"/>
    <property type="project" value="InterPro"/>
</dbReference>